<reference evidence="6 8" key="1">
    <citation type="journal article" date="2016" name="Genome Announc.">
        <title>Complete Genome Sequences of Aerococcus christensenii CCUG 28831T, Aerococcus sanguinicola CCUG 43001T, Aerococcus urinae CCUG 36881T, Aerococcus urinaeequi CCUG 28094T, Aerococcus urinaehominis CCUG 42038 BT, and Aerococcus viridans CCUG 4311T.</title>
        <authorList>
            <person name="Carkaci D."/>
            <person name="Dargis R."/>
            <person name="Nielsen X.C."/>
            <person name="Skovgaard O."/>
            <person name="Fuursted K."/>
            <person name="Christensen J.J."/>
        </authorList>
    </citation>
    <scope>NUCLEOTIDE SEQUENCE [LARGE SCALE GENOMIC DNA]</scope>
    <source>
        <strain evidence="6 8">CCUG43001</strain>
    </source>
</reference>
<dbReference type="Gene3D" id="3.10.20.730">
    <property type="entry name" value="RNAP, epsilon subunit-like"/>
    <property type="match status" value="1"/>
</dbReference>
<proteinExistence type="inferred from homology"/>
<dbReference type="HAMAP" id="MF_01553">
    <property type="entry name" value="RNApol_bact_RpoY"/>
    <property type="match status" value="1"/>
</dbReference>
<dbReference type="Proteomes" id="UP000069912">
    <property type="component" value="Chromosome"/>
</dbReference>
<dbReference type="InterPro" id="IPR009907">
    <property type="entry name" value="RpoY"/>
</dbReference>
<comment type="similarity">
    <text evidence="5">Belongs to the RNA polymerase subunit epsilon family.</text>
</comment>
<dbReference type="GeneID" id="92902591"/>
<evidence type="ECO:0000256" key="1">
    <source>
        <dbReference type="ARBA" id="ARBA00022478"/>
    </source>
</evidence>
<keyword evidence="2 5" id="KW-0808">Transferase</keyword>
<protein>
    <recommendedName>
        <fullName evidence="5">DNA-directed RNA polymerase subunit epsilon</fullName>
        <shortName evidence="5">RNAP epsilon subunit</shortName>
        <ecNumber evidence="5">2.7.7.6</ecNumber>
    </recommendedName>
    <alternativeName>
        <fullName evidence="5">RNA polymerase epsilon subunit</fullName>
    </alternativeName>
    <alternativeName>
        <fullName evidence="5">Transcriptase subunit epsilon</fullName>
    </alternativeName>
</protein>
<comment type="subunit">
    <text evidence="5">RNAP is composed of a core of 2 alpha, a beta and a beta' subunit. The core is associated with a delta subunit, and at least one of epsilon or omega. When a sigma factor is associated with the core the holoenzyme is formed, which can initiate transcription.</text>
</comment>
<evidence type="ECO:0000256" key="4">
    <source>
        <dbReference type="ARBA" id="ARBA00023163"/>
    </source>
</evidence>
<evidence type="ECO:0000313" key="7">
    <source>
        <dbReference type="EMBL" id="PKZ23003.1"/>
    </source>
</evidence>
<reference evidence="8" key="2">
    <citation type="submission" date="2016-01" db="EMBL/GenBank/DDBJ databases">
        <title>Six Aerococcus type strain genome sequencing and assembly using PacBio and Illumina Hiseq.</title>
        <authorList>
            <person name="Carkaci D."/>
            <person name="Dargis R."/>
            <person name="Nielsen X.C."/>
            <person name="Skovgaard O."/>
            <person name="Fuursted K."/>
            <person name="Christensen J.J."/>
        </authorList>
    </citation>
    <scope>NUCLEOTIDE SEQUENCE [LARGE SCALE GENOMIC DNA]</scope>
    <source>
        <strain evidence="8">CCUG43001</strain>
    </source>
</reference>
<evidence type="ECO:0000313" key="9">
    <source>
        <dbReference type="Proteomes" id="UP000234239"/>
    </source>
</evidence>
<dbReference type="NCBIfam" id="NF010188">
    <property type="entry name" value="PRK13667.1"/>
    <property type="match status" value="1"/>
</dbReference>
<evidence type="ECO:0000256" key="3">
    <source>
        <dbReference type="ARBA" id="ARBA00022695"/>
    </source>
</evidence>
<reference evidence="7 9" key="3">
    <citation type="submission" date="2017-12" db="EMBL/GenBank/DDBJ databases">
        <title>Phylogenetic diversity of female urinary microbiome.</title>
        <authorList>
            <person name="Thomas-White K."/>
            <person name="Wolfe A.J."/>
        </authorList>
    </citation>
    <scope>NUCLEOTIDE SEQUENCE [LARGE SCALE GENOMIC DNA]</scope>
    <source>
        <strain evidence="7 9">UMB0139</strain>
    </source>
</reference>
<evidence type="ECO:0000313" key="8">
    <source>
        <dbReference type="Proteomes" id="UP000069912"/>
    </source>
</evidence>
<organism evidence="6 8">
    <name type="scientific">Aerococcus sanguinicola</name>
    <dbReference type="NCBI Taxonomy" id="119206"/>
    <lineage>
        <taxon>Bacteria</taxon>
        <taxon>Bacillati</taxon>
        <taxon>Bacillota</taxon>
        <taxon>Bacilli</taxon>
        <taxon>Lactobacillales</taxon>
        <taxon>Aerococcaceae</taxon>
        <taxon>Aerococcus</taxon>
    </lineage>
</organism>
<dbReference type="GO" id="GO:0003677">
    <property type="term" value="F:DNA binding"/>
    <property type="evidence" value="ECO:0007669"/>
    <property type="project" value="UniProtKB-UniRule"/>
</dbReference>
<keyword evidence="1 5" id="KW-0240">DNA-directed RNA polymerase</keyword>
<dbReference type="OrthoDB" id="2147503at2"/>
<keyword evidence="3 5" id="KW-0548">Nucleotidyltransferase</keyword>
<dbReference type="GO" id="GO:0006351">
    <property type="term" value="P:DNA-templated transcription"/>
    <property type="evidence" value="ECO:0007669"/>
    <property type="project" value="UniProtKB-UniRule"/>
</dbReference>
<dbReference type="RefSeq" id="WP_067971718.1">
    <property type="nucleotide sequence ID" value="NZ_CAJHKM010000003.1"/>
</dbReference>
<dbReference type="Proteomes" id="UP000234239">
    <property type="component" value="Unassembled WGS sequence"/>
</dbReference>
<evidence type="ECO:0000256" key="2">
    <source>
        <dbReference type="ARBA" id="ARBA00022679"/>
    </source>
</evidence>
<keyword evidence="8" id="KW-1185">Reference proteome</keyword>
<comment type="function">
    <text evidence="5">A non-essential component of RNA polymerase (RNAP).</text>
</comment>
<dbReference type="Pfam" id="PF07288">
    <property type="entry name" value="RpoY"/>
    <property type="match status" value="1"/>
</dbReference>
<keyword evidence="4 5" id="KW-0804">Transcription</keyword>
<dbReference type="GO" id="GO:0000428">
    <property type="term" value="C:DNA-directed RNA polymerase complex"/>
    <property type="evidence" value="ECO:0007669"/>
    <property type="project" value="UniProtKB-KW"/>
</dbReference>
<dbReference type="EMBL" id="CP014160">
    <property type="protein sequence ID" value="AMB93388.1"/>
    <property type="molecule type" value="Genomic_DNA"/>
</dbReference>
<name>A0A0X8FA41_9LACT</name>
<dbReference type="GO" id="GO:0003899">
    <property type="term" value="F:DNA-directed RNA polymerase activity"/>
    <property type="evidence" value="ECO:0007669"/>
    <property type="project" value="UniProtKB-UniRule"/>
</dbReference>
<dbReference type="AlphaFoldDB" id="A0A0X8FA41"/>
<sequence length="72" mass="8618">MIYKVFYQETKTEVPTREHTQSLYIDAESVTEVRRILAEKTPYHVEHIQLLDDAHLAYEQKSDRFELTEFAD</sequence>
<comment type="catalytic activity">
    <reaction evidence="5">
        <text>RNA(n) + a ribonucleoside 5'-triphosphate = RNA(n+1) + diphosphate</text>
        <dbReference type="Rhea" id="RHEA:21248"/>
        <dbReference type="Rhea" id="RHEA-COMP:14527"/>
        <dbReference type="Rhea" id="RHEA-COMP:17342"/>
        <dbReference type="ChEBI" id="CHEBI:33019"/>
        <dbReference type="ChEBI" id="CHEBI:61557"/>
        <dbReference type="ChEBI" id="CHEBI:140395"/>
        <dbReference type="EC" id="2.7.7.6"/>
    </reaction>
</comment>
<accession>A0A0X8FA41</accession>
<evidence type="ECO:0000313" key="6">
    <source>
        <dbReference type="EMBL" id="AMB93388.1"/>
    </source>
</evidence>
<dbReference type="KEGG" id="asan:AWM72_00700"/>
<gene>
    <name evidence="5" type="primary">rpoY</name>
    <name evidence="6" type="ORF">AWM72_00700</name>
    <name evidence="7" type="ORF">CYJ28_00145</name>
</gene>
<dbReference type="EMBL" id="PKGY01000001">
    <property type="protein sequence ID" value="PKZ23003.1"/>
    <property type="molecule type" value="Genomic_DNA"/>
</dbReference>
<dbReference type="EC" id="2.7.7.6" evidence="5"/>
<evidence type="ECO:0000256" key="5">
    <source>
        <dbReference type="HAMAP-Rule" id="MF_01553"/>
    </source>
</evidence>